<evidence type="ECO:0000313" key="10">
    <source>
        <dbReference type="EMBL" id="HGU42648.1"/>
    </source>
</evidence>
<dbReference type="PATRIC" id="fig|93466.3.peg.437"/>
<dbReference type="GO" id="GO:0005524">
    <property type="term" value="F:ATP binding"/>
    <property type="evidence" value="ECO:0007669"/>
    <property type="project" value="InterPro"/>
</dbReference>
<dbReference type="GO" id="GO:0009378">
    <property type="term" value="F:four-way junction helicase activity"/>
    <property type="evidence" value="ECO:0007669"/>
    <property type="project" value="InterPro"/>
</dbReference>
<dbReference type="InterPro" id="IPR000085">
    <property type="entry name" value="RuvA"/>
</dbReference>
<keyword evidence="8" id="KW-0547">Nucleotide-binding</keyword>
<dbReference type="Proteomes" id="UP000077096">
    <property type="component" value="Chromosome"/>
</dbReference>
<dbReference type="Pfam" id="PF07499">
    <property type="entry name" value="RuvA_C"/>
    <property type="match status" value="1"/>
</dbReference>
<evidence type="ECO:0000313" key="9">
    <source>
        <dbReference type="EMBL" id="HGQ77897.1"/>
    </source>
</evidence>
<comment type="subcellular location">
    <subcellularLocation>
        <location evidence="6">Cytoplasm</location>
    </subcellularLocation>
</comment>
<dbReference type="OrthoDB" id="5293449at2"/>
<reference evidence="9" key="2">
    <citation type="journal article" date="2020" name="mSystems">
        <title>Genome- and Community-Level Interaction Insights into Carbon Utilization and Element Cycling Functions of Hydrothermarchaeota in Hydrothermal Sediment.</title>
        <authorList>
            <person name="Zhou Z."/>
            <person name="Liu Y."/>
            <person name="Xu W."/>
            <person name="Pan J."/>
            <person name="Luo Z.H."/>
            <person name="Li M."/>
        </authorList>
    </citation>
    <scope>NUCLEOTIDE SEQUENCE [LARGE SCALE GENOMIC DNA]</scope>
    <source>
        <strain evidence="10">SpSt-604</strain>
        <strain evidence="9">SpSt-640</strain>
    </source>
</reference>
<evidence type="ECO:0000256" key="4">
    <source>
        <dbReference type="ARBA" id="ARBA00023172"/>
    </source>
</evidence>
<evidence type="ECO:0000256" key="6">
    <source>
        <dbReference type="HAMAP-Rule" id="MF_00031"/>
    </source>
</evidence>
<evidence type="ECO:0000259" key="7">
    <source>
        <dbReference type="SMART" id="SM00278"/>
    </source>
</evidence>
<evidence type="ECO:0000313" key="8">
    <source>
        <dbReference type="EMBL" id="ANE40894.1"/>
    </source>
</evidence>
<proteinExistence type="inferred from homology"/>
<dbReference type="KEGG" id="fng:JM64_01925"/>
<feature type="domain" description="Helix-hairpin-helix DNA-binding motif class 1" evidence="7">
    <location>
        <begin position="107"/>
        <end position="126"/>
    </location>
</feature>
<dbReference type="InterPro" id="IPR011114">
    <property type="entry name" value="RuvA_C"/>
</dbReference>
<dbReference type="EMBL" id="DTBH01000170">
    <property type="protein sequence ID" value="HGQ77897.1"/>
    <property type="molecule type" value="Genomic_DNA"/>
</dbReference>
<dbReference type="EMBL" id="DSZT01000223">
    <property type="protein sequence ID" value="HGU42648.1"/>
    <property type="molecule type" value="Genomic_DNA"/>
</dbReference>
<dbReference type="GO" id="GO:0009379">
    <property type="term" value="C:Holliday junction helicase complex"/>
    <property type="evidence" value="ECO:0007669"/>
    <property type="project" value="InterPro"/>
</dbReference>
<feature type="region of interest" description="Domain III" evidence="6">
    <location>
        <begin position="136"/>
        <end position="187"/>
    </location>
</feature>
<dbReference type="InterPro" id="IPR012340">
    <property type="entry name" value="NA-bd_OB-fold"/>
</dbReference>
<name>A0A172T1Q5_FERPE</name>
<dbReference type="NCBIfam" id="TIGR00084">
    <property type="entry name" value="ruvA"/>
    <property type="match status" value="1"/>
</dbReference>
<dbReference type="GO" id="GO:0006310">
    <property type="term" value="P:DNA recombination"/>
    <property type="evidence" value="ECO:0007669"/>
    <property type="project" value="UniProtKB-UniRule"/>
</dbReference>
<comment type="domain">
    <text evidence="6">Has three domains with a flexible linker between the domains II and III and assumes an 'L' shape. Domain III is highly mobile and contacts RuvB.</text>
</comment>
<dbReference type="SUPFAM" id="SSF50249">
    <property type="entry name" value="Nucleic acid-binding proteins"/>
    <property type="match status" value="1"/>
</dbReference>
<dbReference type="HAMAP" id="MF_00031">
    <property type="entry name" value="DNA_HJ_migration_RuvA"/>
    <property type="match status" value="1"/>
</dbReference>
<dbReference type="InterPro" id="IPR013849">
    <property type="entry name" value="DNA_helicase_Holl-junc_RuvA_I"/>
</dbReference>
<dbReference type="SUPFAM" id="SSF47781">
    <property type="entry name" value="RuvA domain 2-like"/>
    <property type="match status" value="1"/>
</dbReference>
<keyword evidence="1 6" id="KW-0963">Cytoplasm</keyword>
<gene>
    <name evidence="6 9" type="primary">ruvA</name>
    <name evidence="10" type="ORF">ENT72_07030</name>
    <name evidence="9" type="ORF">ENU12_08400</name>
    <name evidence="8" type="ORF">JM64_01925</name>
</gene>
<dbReference type="GO" id="GO:0000400">
    <property type="term" value="F:four-way junction DNA binding"/>
    <property type="evidence" value="ECO:0007669"/>
    <property type="project" value="UniProtKB-UniRule"/>
</dbReference>
<dbReference type="SMART" id="SM00278">
    <property type="entry name" value="HhH1"/>
    <property type="match status" value="2"/>
</dbReference>
<keyword evidence="2 6" id="KW-0227">DNA damage</keyword>
<evidence type="ECO:0000256" key="1">
    <source>
        <dbReference type="ARBA" id="ARBA00022490"/>
    </source>
</evidence>
<dbReference type="SUPFAM" id="SSF46929">
    <property type="entry name" value="DNA helicase RuvA subunit, C-terminal domain"/>
    <property type="match status" value="1"/>
</dbReference>
<dbReference type="EMBL" id="CP011393">
    <property type="protein sequence ID" value="ANE40894.1"/>
    <property type="molecule type" value="Genomic_DNA"/>
</dbReference>
<keyword evidence="5 6" id="KW-0234">DNA repair</keyword>
<keyword evidence="8" id="KW-0347">Helicase</keyword>
<reference evidence="8 11" key="1">
    <citation type="submission" date="2014-08" db="EMBL/GenBank/DDBJ databases">
        <title>Fervidobacterium pennivorans DYC genome.</title>
        <authorList>
            <person name="Wushke S."/>
        </authorList>
    </citation>
    <scope>NUCLEOTIDE SEQUENCE [LARGE SCALE GENOMIC DNA]</scope>
    <source>
        <strain evidence="8 11">DYC</strain>
    </source>
</reference>
<protein>
    <recommendedName>
        <fullName evidence="6">Holliday junction branch migration complex subunit RuvA</fullName>
    </recommendedName>
</protein>
<evidence type="ECO:0000313" key="11">
    <source>
        <dbReference type="Proteomes" id="UP000077096"/>
    </source>
</evidence>
<dbReference type="InterPro" id="IPR010994">
    <property type="entry name" value="RuvA_2-like"/>
</dbReference>
<comment type="subunit">
    <text evidence="6">Homotetramer. Forms an RuvA(8)-RuvB(12)-Holliday junction (HJ) complex. HJ DNA is sandwiched between 2 RuvA tetramers; dsDNA enters through RuvA and exits via RuvB. An RuvB hexamer assembles on each DNA strand where it exits the tetramer. Each RuvB hexamer is contacted by two RuvA subunits (via domain III) on 2 adjacent RuvB subunits; this complex drives branch migration. In the full resolvosome a probable DNA-RuvA(4)-RuvB(12)-RuvC(2) complex forms which resolves the HJ.</text>
</comment>
<dbReference type="GO" id="GO:0006281">
    <property type="term" value="P:DNA repair"/>
    <property type="evidence" value="ECO:0007669"/>
    <property type="project" value="UniProtKB-UniRule"/>
</dbReference>
<dbReference type="InterPro" id="IPR003583">
    <property type="entry name" value="Hlx-hairpin-Hlx_DNA-bd_motif"/>
</dbReference>
<accession>A0A172T1Q5</accession>
<dbReference type="Gene3D" id="1.10.8.10">
    <property type="entry name" value="DNA helicase RuvA subunit, C-terminal domain"/>
    <property type="match status" value="1"/>
</dbReference>
<keyword evidence="3 6" id="KW-0238">DNA-binding</keyword>
<comment type="function">
    <text evidence="6">The RuvA-RuvB-RuvC complex processes Holliday junction (HJ) DNA during genetic recombination and DNA repair, while the RuvA-RuvB complex plays an important role in the rescue of blocked DNA replication forks via replication fork reversal (RFR). RuvA specifically binds to HJ cruciform DNA, conferring on it an open structure. The RuvB hexamer acts as an ATP-dependent pump, pulling dsDNA into and through the RuvAB complex. HJ branch migration allows RuvC to scan DNA until it finds its consensus sequence, where it cleaves and resolves the cruciform DNA.</text>
</comment>
<dbReference type="Gene3D" id="2.40.50.140">
    <property type="entry name" value="Nucleic acid-binding proteins"/>
    <property type="match status" value="1"/>
</dbReference>
<dbReference type="AlphaFoldDB" id="A0A172T1Q5"/>
<dbReference type="Pfam" id="PF14520">
    <property type="entry name" value="HHH_5"/>
    <property type="match status" value="1"/>
</dbReference>
<dbReference type="GO" id="GO:0048476">
    <property type="term" value="C:Holliday junction resolvase complex"/>
    <property type="evidence" value="ECO:0007669"/>
    <property type="project" value="UniProtKB-UniRule"/>
</dbReference>
<dbReference type="CDD" id="cd14332">
    <property type="entry name" value="UBA_RuvA_C"/>
    <property type="match status" value="1"/>
</dbReference>
<keyword evidence="9" id="KW-0378">Hydrolase</keyword>
<dbReference type="Gene3D" id="1.10.150.20">
    <property type="entry name" value="5' to 3' exonuclease, C-terminal subdomain"/>
    <property type="match status" value="1"/>
</dbReference>
<evidence type="ECO:0000256" key="5">
    <source>
        <dbReference type="ARBA" id="ARBA00023204"/>
    </source>
</evidence>
<evidence type="ECO:0000256" key="3">
    <source>
        <dbReference type="ARBA" id="ARBA00023125"/>
    </source>
</evidence>
<comment type="caution">
    <text evidence="6">Lacks conserved residue(s) required for the propagation of feature annotation.</text>
</comment>
<sequence length="187" mass="20497">MIELVRGKFLGRSEGKVLVNIGSLVIGIICDAESFSETKEEQEIIVFTKLIVTQEDISIYGFDSKEKRDVFEKLIKVSKLGPKSAIKILSSASIEFLSTAIANGDIERLSSIPGIGRKTAERIVAELKDEFEPVQVDNVSLEAIEALVSLGYAKTQAQNAVKQARKESPDANLSKLIKEALKILSKM</sequence>
<keyword evidence="4 6" id="KW-0233">DNA recombination</keyword>
<dbReference type="InterPro" id="IPR036267">
    <property type="entry name" value="RuvA_C_sf"/>
</dbReference>
<organism evidence="8 11">
    <name type="scientific">Fervidobacterium pennivorans</name>
    <dbReference type="NCBI Taxonomy" id="93466"/>
    <lineage>
        <taxon>Bacteria</taxon>
        <taxon>Thermotogati</taxon>
        <taxon>Thermotogota</taxon>
        <taxon>Thermotogae</taxon>
        <taxon>Thermotogales</taxon>
        <taxon>Fervidobacteriaceae</taxon>
        <taxon>Fervidobacterium</taxon>
    </lineage>
</organism>
<evidence type="ECO:0000256" key="2">
    <source>
        <dbReference type="ARBA" id="ARBA00022763"/>
    </source>
</evidence>
<dbReference type="GO" id="GO:0005737">
    <property type="term" value="C:cytoplasm"/>
    <property type="evidence" value="ECO:0007669"/>
    <property type="project" value="UniProtKB-SubCell"/>
</dbReference>
<comment type="similarity">
    <text evidence="6">Belongs to the RuvA family.</text>
</comment>
<keyword evidence="8" id="KW-0067">ATP-binding</keyword>
<dbReference type="GO" id="GO:0016787">
    <property type="term" value="F:hydrolase activity"/>
    <property type="evidence" value="ECO:0007669"/>
    <property type="project" value="UniProtKB-KW"/>
</dbReference>
<feature type="domain" description="Helix-hairpin-helix DNA-binding motif class 1" evidence="7">
    <location>
        <begin position="72"/>
        <end position="91"/>
    </location>
</feature>
<dbReference type="Pfam" id="PF01330">
    <property type="entry name" value="RuvA_N"/>
    <property type="match status" value="1"/>
</dbReference>